<organism evidence="5 6">
    <name type="scientific">Periophthalmus magnuspinnatus</name>
    <dbReference type="NCBI Taxonomy" id="409849"/>
    <lineage>
        <taxon>Eukaryota</taxon>
        <taxon>Metazoa</taxon>
        <taxon>Chordata</taxon>
        <taxon>Craniata</taxon>
        <taxon>Vertebrata</taxon>
        <taxon>Euteleostomi</taxon>
        <taxon>Actinopterygii</taxon>
        <taxon>Neopterygii</taxon>
        <taxon>Teleostei</taxon>
        <taxon>Neoteleostei</taxon>
        <taxon>Acanthomorphata</taxon>
        <taxon>Gobiaria</taxon>
        <taxon>Gobiiformes</taxon>
        <taxon>Gobioidei</taxon>
        <taxon>Gobiidae</taxon>
        <taxon>Oxudercinae</taxon>
        <taxon>Periophthalmus</taxon>
    </lineage>
</organism>
<dbReference type="SUPFAM" id="SSF103657">
    <property type="entry name" value="BAR/IMD domain-like"/>
    <property type="match status" value="1"/>
</dbReference>
<feature type="domain" description="F-BAR" evidence="4">
    <location>
        <begin position="1"/>
        <end position="190"/>
    </location>
</feature>
<keyword evidence="1" id="KW-0446">Lipid-binding</keyword>
<feature type="compositionally biased region" description="Polar residues" evidence="3">
    <location>
        <begin position="218"/>
        <end position="228"/>
    </location>
</feature>
<dbReference type="PANTHER" id="PTHR15735">
    <property type="entry name" value="FCH AND DOUBLE SH3 DOMAINS PROTEIN"/>
    <property type="match status" value="1"/>
</dbReference>
<dbReference type="Gene3D" id="1.20.1270.60">
    <property type="entry name" value="Arfaptin homology (AH) domain/BAR domain"/>
    <property type="match status" value="2"/>
</dbReference>
<evidence type="ECO:0000256" key="2">
    <source>
        <dbReference type="PROSITE-ProRule" id="PRU01077"/>
    </source>
</evidence>
<evidence type="ECO:0000256" key="1">
    <source>
        <dbReference type="ARBA" id="ARBA00023121"/>
    </source>
</evidence>
<name>A0A3B4APV3_9GOBI</name>
<dbReference type="AlphaFoldDB" id="A0A3B4APV3"/>
<keyword evidence="2" id="KW-0175">Coiled coil</keyword>
<evidence type="ECO:0000313" key="6">
    <source>
        <dbReference type="Proteomes" id="UP000261520"/>
    </source>
</evidence>
<dbReference type="Ensembl" id="ENSPMGT00000019971.1">
    <property type="protein sequence ID" value="ENSPMGP00000018725.1"/>
    <property type="gene ID" value="ENSPMGG00000015270.1"/>
</dbReference>
<dbReference type="Pfam" id="PF00611">
    <property type="entry name" value="FCH"/>
    <property type="match status" value="1"/>
</dbReference>
<proteinExistence type="predicted"/>
<evidence type="ECO:0000313" key="5">
    <source>
        <dbReference type="Ensembl" id="ENSPMGP00000018725.1"/>
    </source>
</evidence>
<keyword evidence="6" id="KW-1185">Reference proteome</keyword>
<protein>
    <recommendedName>
        <fullName evidence="4">F-BAR domain-containing protein</fullName>
    </recommendedName>
</protein>
<dbReference type="PROSITE" id="PS51741">
    <property type="entry name" value="F_BAR"/>
    <property type="match status" value="1"/>
</dbReference>
<feature type="region of interest" description="Disordered" evidence="3">
    <location>
        <begin position="218"/>
        <end position="239"/>
    </location>
</feature>
<dbReference type="InterPro" id="IPR001060">
    <property type="entry name" value="FCH_dom"/>
</dbReference>
<sequence length="258" mass="30572">MSSNWGTELWDQFESLEKHTAWGIEFLEKYTKFLKERSEIEQNYAKQIRVIVFVINTFLFQSKRRFERDCKEAERAQHASDRLDLDRDGEKVKTCVQARQNAQQKQFNAEESRKEYETSLNQFNQDQVQHYRTLVPVIYQRIQDMEERRIERVSETMRSCAEAERKILPQTSRCLEGLLDAASNPVSPQDTREVVEVYKSGFDPPGDVEFEDYSATMRRSVSESSYLDNRSEGRRHSRKLWPFIRKNKVQSKPGRNPI</sequence>
<reference evidence="5" key="2">
    <citation type="submission" date="2025-09" db="UniProtKB">
        <authorList>
            <consortium name="Ensembl"/>
        </authorList>
    </citation>
    <scope>IDENTIFICATION</scope>
</reference>
<dbReference type="PANTHER" id="PTHR15735:SF22">
    <property type="entry name" value="FORMIN-BINDING PROTEIN 1 ISOFORM X1"/>
    <property type="match status" value="1"/>
</dbReference>
<dbReference type="InterPro" id="IPR027267">
    <property type="entry name" value="AH/BAR_dom_sf"/>
</dbReference>
<dbReference type="GO" id="GO:0008289">
    <property type="term" value="F:lipid binding"/>
    <property type="evidence" value="ECO:0007669"/>
    <property type="project" value="UniProtKB-KW"/>
</dbReference>
<reference evidence="5" key="1">
    <citation type="submission" date="2025-08" db="UniProtKB">
        <authorList>
            <consortium name="Ensembl"/>
        </authorList>
    </citation>
    <scope>IDENTIFICATION</scope>
</reference>
<evidence type="ECO:0000256" key="3">
    <source>
        <dbReference type="SAM" id="MobiDB-lite"/>
    </source>
</evidence>
<accession>A0A3B4APV3</accession>
<dbReference type="Proteomes" id="UP000261520">
    <property type="component" value="Unplaced"/>
</dbReference>
<dbReference type="InterPro" id="IPR031160">
    <property type="entry name" value="F_BAR_dom"/>
</dbReference>
<evidence type="ECO:0000259" key="4">
    <source>
        <dbReference type="PROSITE" id="PS51741"/>
    </source>
</evidence>